<dbReference type="AlphaFoldDB" id="A0A151LKV4"/>
<sequence>MNEDSVCSFSSVTDDIDVDDDDSSFKNQKILEKGGLYEEKEGAKNWFAVENIKLRNKLKKIKYKYEKLQRNLNRKYELLKNKQDNVRNENLYVEIDKLLKKRRKGKTYKNSYIQTDITFLNNRFITWDSYFEDSEIKKCSSDGDIEILKKRRLSKNISAIKFTNAFKHITKKFNFNERYNKKKENKNLYHIPDGNKDYYISIKDINNNNNNNDNNIFNHVKEYINERNDFIYKNHEIHKNRFLYNFYTNDDIIYIKQITEKSSNVLKDIKLKNNVHNNYNKLKETTHHYINNNTDYYPNKQTNEINNSLYNKQHDQFIIKNNHNVNISENIQKDKKYIKNQHNNNHFINNKDNINSNTITNEQTKKEENNTKKKKKKKKKKKFPIQFNTTNIHNHHNLSCNKFNIKKNKQTYKDVLLKNIKMKLNQTCNNIVKVNENYSDHNKQIQCIKKTPENFQAQNLKHSYSTFQFLKNPHKQNETNNNHSNTIHNDNIDHHMNNKNYLTTNEILSKEKKKKNIFNSQKFFIENIYLKQNELQSQLRNQQKEKNYISQQECEKYPHEDNDEKYPHDYKDEKYPHDNIDQSALLTNNQITPHIKNVQKKKRKKDNSITNSNKEDSNYNEHINNNSYYNLFNIDDSDIILNENNFVFNNIDKSIEDIKKISLQYKKKAFLFYL</sequence>
<gene>
    <name evidence="3" type="ORF">PGSY75_1023800</name>
</gene>
<reference evidence="3 4" key="1">
    <citation type="journal article" date="2016" name="Nat. Commun.">
        <title>Genomes of cryptic chimpanzee Plasmodium species reveal key evolutionary events leading to human malaria.</title>
        <authorList>
            <person name="Sundararaman S.A."/>
            <person name="Plenderleith L.J."/>
            <person name="Liu W."/>
            <person name="Loy D.E."/>
            <person name="Learn G.H."/>
            <person name="Li Y."/>
            <person name="Shaw K.S."/>
            <person name="Ayouba A."/>
            <person name="Peeters M."/>
            <person name="Speede S."/>
            <person name="Shaw G.M."/>
            <person name="Bushman F.D."/>
            <person name="Brisson D."/>
            <person name="Rayner J.C."/>
            <person name="Sharp P.M."/>
            <person name="Hahn B.H."/>
        </authorList>
    </citation>
    <scope>NUCLEOTIDE SEQUENCE [LARGE SCALE GENOMIC DNA]</scope>
    <source>
        <strain evidence="3 4">SY75</strain>
    </source>
</reference>
<feature type="region of interest" description="Disordered" evidence="2">
    <location>
        <begin position="541"/>
        <end position="567"/>
    </location>
</feature>
<evidence type="ECO:0000313" key="4">
    <source>
        <dbReference type="Proteomes" id="UP000076004"/>
    </source>
</evidence>
<dbReference type="RefSeq" id="XP_018641627.1">
    <property type="nucleotide sequence ID" value="XM_018786010.1"/>
</dbReference>
<dbReference type="Proteomes" id="UP000076004">
    <property type="component" value="Chromosome 10"/>
</dbReference>
<protein>
    <submittedName>
        <fullName evidence="3">Uncharacterized protein</fullName>
    </submittedName>
</protein>
<evidence type="ECO:0000256" key="2">
    <source>
        <dbReference type="SAM" id="MobiDB-lite"/>
    </source>
</evidence>
<dbReference type="KEGG" id="pgab:PGSY75_1023800"/>
<keyword evidence="1" id="KW-0175">Coiled coil</keyword>
<proteinExistence type="predicted"/>
<dbReference type="VEuPathDB" id="PlasmoDB:PGABG01_1021800"/>
<comment type="caution">
    <text evidence="3">The sequence shown here is derived from an EMBL/GenBank/DDBJ whole genome shotgun (WGS) entry which is preliminary data.</text>
</comment>
<dbReference type="EMBL" id="LVLB01000011">
    <property type="protein sequence ID" value="KYN99620.1"/>
    <property type="molecule type" value="Genomic_DNA"/>
</dbReference>
<feature type="region of interest" description="Disordered" evidence="2">
    <location>
        <begin position="597"/>
        <end position="622"/>
    </location>
</feature>
<dbReference type="GeneID" id="29776605"/>
<name>A0A151LKV4_9APIC</name>
<evidence type="ECO:0000256" key="1">
    <source>
        <dbReference type="SAM" id="Coils"/>
    </source>
</evidence>
<feature type="compositionally biased region" description="Basic and acidic residues" evidence="2">
    <location>
        <begin position="542"/>
        <end position="567"/>
    </location>
</feature>
<evidence type="ECO:0000313" key="3">
    <source>
        <dbReference type="EMBL" id="KYN99620.1"/>
    </source>
</evidence>
<accession>A0A151LKV4</accession>
<organism evidence="3 4">
    <name type="scientific">Plasmodium gaboni</name>
    <dbReference type="NCBI Taxonomy" id="647221"/>
    <lineage>
        <taxon>Eukaryota</taxon>
        <taxon>Sar</taxon>
        <taxon>Alveolata</taxon>
        <taxon>Apicomplexa</taxon>
        <taxon>Aconoidasida</taxon>
        <taxon>Haemosporida</taxon>
        <taxon>Plasmodiidae</taxon>
        <taxon>Plasmodium</taxon>
        <taxon>Plasmodium (Laverania)</taxon>
    </lineage>
</organism>
<feature type="coiled-coil region" evidence="1">
    <location>
        <begin position="51"/>
        <end position="89"/>
    </location>
</feature>
<dbReference type="VEuPathDB" id="PlasmoDB:PGSY75_1023800"/>